<evidence type="ECO:0000256" key="1">
    <source>
        <dbReference type="ARBA" id="ARBA00006987"/>
    </source>
</evidence>
<evidence type="ECO:0000256" key="2">
    <source>
        <dbReference type="SAM" id="SignalP"/>
    </source>
</evidence>
<dbReference type="CDD" id="cd07012">
    <property type="entry name" value="PBP2_Bug_TTT"/>
    <property type="match status" value="1"/>
</dbReference>
<dbReference type="PANTHER" id="PTHR42928">
    <property type="entry name" value="TRICARBOXYLATE-BINDING PROTEIN"/>
    <property type="match status" value="1"/>
</dbReference>
<dbReference type="Gene3D" id="3.40.190.150">
    <property type="entry name" value="Bordetella uptake gene, domain 1"/>
    <property type="match status" value="1"/>
</dbReference>
<evidence type="ECO:0000313" key="3">
    <source>
        <dbReference type="EMBL" id="RZS85123.1"/>
    </source>
</evidence>
<comment type="similarity">
    <text evidence="1">Belongs to the UPF0065 (bug) family.</text>
</comment>
<name>A0A4Q7NJI5_9BURK</name>
<feature type="signal peptide" evidence="2">
    <location>
        <begin position="1"/>
        <end position="27"/>
    </location>
</feature>
<dbReference type="Proteomes" id="UP000292445">
    <property type="component" value="Unassembled WGS sequence"/>
</dbReference>
<comment type="caution">
    <text evidence="3">The sequence shown here is derived from an EMBL/GenBank/DDBJ whole genome shotgun (WGS) entry which is preliminary data.</text>
</comment>
<dbReference type="Gene3D" id="3.40.190.10">
    <property type="entry name" value="Periplasmic binding protein-like II"/>
    <property type="match status" value="1"/>
</dbReference>
<keyword evidence="2" id="KW-0732">Signal</keyword>
<dbReference type="OrthoDB" id="8628146at2"/>
<protein>
    <submittedName>
        <fullName evidence="3">Tripartite-type tricarboxylate transporter receptor subunit TctC</fullName>
    </submittedName>
</protein>
<reference evidence="3 4" key="1">
    <citation type="submission" date="2019-02" db="EMBL/GenBank/DDBJ databases">
        <title>Genomic Encyclopedia of Type Strains, Phase IV (KMG-IV): sequencing the most valuable type-strain genomes for metagenomic binning, comparative biology and taxonomic classification.</title>
        <authorList>
            <person name="Goeker M."/>
        </authorList>
    </citation>
    <scope>NUCLEOTIDE SEQUENCE [LARGE SCALE GENOMIC DNA]</scope>
    <source>
        <strain evidence="3 4">K24</strain>
    </source>
</reference>
<dbReference type="Pfam" id="PF03401">
    <property type="entry name" value="TctC"/>
    <property type="match status" value="1"/>
</dbReference>
<organism evidence="3 4">
    <name type="scientific">Pigmentiphaga kullae</name>
    <dbReference type="NCBI Taxonomy" id="151784"/>
    <lineage>
        <taxon>Bacteria</taxon>
        <taxon>Pseudomonadati</taxon>
        <taxon>Pseudomonadota</taxon>
        <taxon>Betaproteobacteria</taxon>
        <taxon>Burkholderiales</taxon>
        <taxon>Alcaligenaceae</taxon>
        <taxon>Pigmentiphaga</taxon>
    </lineage>
</organism>
<feature type="chain" id="PRO_5020546414" evidence="2">
    <location>
        <begin position="28"/>
        <end position="327"/>
    </location>
</feature>
<dbReference type="PIRSF" id="PIRSF017082">
    <property type="entry name" value="YflP"/>
    <property type="match status" value="1"/>
</dbReference>
<dbReference type="InterPro" id="IPR005064">
    <property type="entry name" value="BUG"/>
</dbReference>
<sequence>MNIGSIRRLAPAGLLACAAAWTGAAHGQASDWPSRPVTIIVPSAAGGAADFSARVFAGYIAKVHPKATVVVDDRPGAGGVIGTMAAKEAKPDGYTFLLSTNSTHAANLSLYKDLRYDPVKDFVPVGRFGTFGSVLMVPKESPFRSVQDLIAQAKAQPGRMSFGYYSSSSQVPAEMLKAAAGVVYEGAAYKNVTQIITDLIGKQFDFAFLDALSAAPALQNDRLKPIGVTTPRRLPQLPDVPAIGEAIPGYEMQGWLGLTAPAGTPPAIVETVSALMGKAMADPEVRQSLEAKGMQAGFLPARDMGAFIAADIVRWRDWVRMANIPPN</sequence>
<dbReference type="AlphaFoldDB" id="A0A4Q7NJI5"/>
<dbReference type="SUPFAM" id="SSF53850">
    <property type="entry name" value="Periplasmic binding protein-like II"/>
    <property type="match status" value="1"/>
</dbReference>
<keyword evidence="3" id="KW-0675">Receptor</keyword>
<dbReference type="RefSeq" id="WP_130356387.1">
    <property type="nucleotide sequence ID" value="NZ_SGXC01000001.1"/>
</dbReference>
<gene>
    <name evidence="3" type="ORF">EV675_1146</name>
</gene>
<accession>A0A4Q7NJI5</accession>
<dbReference type="EMBL" id="SGXC01000001">
    <property type="protein sequence ID" value="RZS85123.1"/>
    <property type="molecule type" value="Genomic_DNA"/>
</dbReference>
<proteinExistence type="inferred from homology"/>
<dbReference type="PANTHER" id="PTHR42928:SF5">
    <property type="entry name" value="BLR1237 PROTEIN"/>
    <property type="match status" value="1"/>
</dbReference>
<dbReference type="InterPro" id="IPR042100">
    <property type="entry name" value="Bug_dom1"/>
</dbReference>
<evidence type="ECO:0000313" key="4">
    <source>
        <dbReference type="Proteomes" id="UP000292445"/>
    </source>
</evidence>
<keyword evidence="4" id="KW-1185">Reference proteome</keyword>